<dbReference type="AlphaFoldDB" id="A0A8K0A7V5"/>
<evidence type="ECO:0000256" key="1">
    <source>
        <dbReference type="SAM" id="MobiDB-lite"/>
    </source>
</evidence>
<dbReference type="GO" id="GO:0090222">
    <property type="term" value="P:centrosome-templated microtubule nucleation"/>
    <property type="evidence" value="ECO:0007669"/>
    <property type="project" value="InterPro"/>
</dbReference>
<dbReference type="GO" id="GO:0005814">
    <property type="term" value="C:centriole"/>
    <property type="evidence" value="ECO:0007669"/>
    <property type="project" value="TreeGrafter"/>
</dbReference>
<dbReference type="PANTHER" id="PTHR16029">
    <property type="entry name" value="CENTROSOMAL PROTEIN OF 192 KDA"/>
    <property type="match status" value="1"/>
</dbReference>
<dbReference type="GO" id="GO:0005737">
    <property type="term" value="C:cytoplasm"/>
    <property type="evidence" value="ECO:0007669"/>
    <property type="project" value="TreeGrafter"/>
</dbReference>
<gene>
    <name evidence="2" type="primary">Hypp4306</name>
    <name evidence="2" type="ORF">BLAG_LOCUS22619</name>
</gene>
<dbReference type="GO" id="GO:0000242">
    <property type="term" value="C:pericentriolar material"/>
    <property type="evidence" value="ECO:0007669"/>
    <property type="project" value="TreeGrafter"/>
</dbReference>
<name>A0A8K0A7V5_BRALA</name>
<dbReference type="GO" id="GO:0051298">
    <property type="term" value="P:centrosome duplication"/>
    <property type="evidence" value="ECO:0007669"/>
    <property type="project" value="InterPro"/>
</dbReference>
<dbReference type="GO" id="GO:0019901">
    <property type="term" value="F:protein kinase binding"/>
    <property type="evidence" value="ECO:0007669"/>
    <property type="project" value="TreeGrafter"/>
</dbReference>
<proteinExistence type="predicted"/>
<dbReference type="InterPro" id="IPR039103">
    <property type="entry name" value="Spd-2/CEP192"/>
</dbReference>
<dbReference type="GO" id="GO:0071539">
    <property type="term" value="P:protein localization to centrosome"/>
    <property type="evidence" value="ECO:0007669"/>
    <property type="project" value="InterPro"/>
</dbReference>
<evidence type="ECO:0000313" key="2">
    <source>
        <dbReference type="EMBL" id="CAH1270284.1"/>
    </source>
</evidence>
<keyword evidence="3" id="KW-1185">Reference proteome</keyword>
<accession>A0A8K0A7V5</accession>
<dbReference type="Proteomes" id="UP000838412">
    <property type="component" value="Chromosome 7"/>
</dbReference>
<dbReference type="PANTHER" id="PTHR16029:SF11">
    <property type="entry name" value="CENTROSOMAL PROTEIN OF 192 KDA"/>
    <property type="match status" value="1"/>
</dbReference>
<sequence length="209" mass="22332">MSRDRSHLSPFGSELDDFAPVAGWRDSAVNMTASDVPGDPIAASTVMRPTGGQRDNSDVRGSFMETASWQGGNGLGNDSSNVDDFIRSHRLSGMLQDIDMSGLSIGSDVHHPHPANVTGSSDHTLDGTTSSLGIIHLDSVHDLSGSLVHVEDPARTPVREDHLDRTLTPDPSGPPPFDARRGSGAGEDVHIPSHPQSAFWPIQDTDDRR</sequence>
<feature type="region of interest" description="Disordered" evidence="1">
    <location>
        <begin position="154"/>
        <end position="209"/>
    </location>
</feature>
<reference evidence="2" key="1">
    <citation type="submission" date="2022-01" db="EMBL/GenBank/DDBJ databases">
        <authorList>
            <person name="Braso-Vives M."/>
        </authorList>
    </citation>
    <scope>NUCLEOTIDE SEQUENCE</scope>
</reference>
<feature type="region of interest" description="Disordered" evidence="1">
    <location>
        <begin position="33"/>
        <end position="58"/>
    </location>
</feature>
<feature type="compositionally biased region" description="Basic and acidic residues" evidence="1">
    <location>
        <begin position="154"/>
        <end position="167"/>
    </location>
</feature>
<dbReference type="OrthoDB" id="10455782at2759"/>
<organism evidence="2 3">
    <name type="scientific">Branchiostoma lanceolatum</name>
    <name type="common">Common lancelet</name>
    <name type="synonym">Amphioxus lanceolatum</name>
    <dbReference type="NCBI Taxonomy" id="7740"/>
    <lineage>
        <taxon>Eukaryota</taxon>
        <taxon>Metazoa</taxon>
        <taxon>Chordata</taxon>
        <taxon>Cephalochordata</taxon>
        <taxon>Leptocardii</taxon>
        <taxon>Amphioxiformes</taxon>
        <taxon>Branchiostomatidae</taxon>
        <taxon>Branchiostoma</taxon>
    </lineage>
</organism>
<protein>
    <submittedName>
        <fullName evidence="2">Hypp4306 protein</fullName>
    </submittedName>
</protein>
<dbReference type="EMBL" id="OV696692">
    <property type="protein sequence ID" value="CAH1270284.1"/>
    <property type="molecule type" value="Genomic_DNA"/>
</dbReference>
<evidence type="ECO:0000313" key="3">
    <source>
        <dbReference type="Proteomes" id="UP000838412"/>
    </source>
</evidence>
<dbReference type="GO" id="GO:0090307">
    <property type="term" value="P:mitotic spindle assembly"/>
    <property type="evidence" value="ECO:0007669"/>
    <property type="project" value="TreeGrafter"/>
</dbReference>